<sequence>MKLFADSASDLPKQFFVDENVEYFPLRVHIGTAEYEDIRTIHSKTVYDAIRSDIHPKTSQASPEEMMNTFEKLAKDGEEGLYIAFSSELSGTYNTAVMVADQVREEHPDLDLIIIDSKAASLGYGMIVKEAARLRSEGQARTAIIETVNFMVAHLESLFTVEDLDYMAKGGRISKGSAFVGGLLNIKPLLHVEDGKLVPIEKLRGRKKVLKRIVELMKERGSDWKEQTIAISHGDDIEYALMLKHEIEEQLQPKNVEIYLIGSVIAAHTGPGTLAVFFLSQVKA</sequence>
<dbReference type="InterPro" id="IPR003797">
    <property type="entry name" value="DegV"/>
</dbReference>
<comment type="caution">
    <text evidence="3">The sequence shown here is derived from an EMBL/GenBank/DDBJ whole genome shotgun (WGS) entry which is preliminary data.</text>
</comment>
<dbReference type="InterPro" id="IPR043168">
    <property type="entry name" value="DegV_C"/>
</dbReference>
<dbReference type="PANTHER" id="PTHR33434:SF3">
    <property type="entry name" value="DEGV DOMAIN-CONTAINING PROTEIN YITS"/>
    <property type="match status" value="1"/>
</dbReference>
<dbReference type="Gene3D" id="3.30.1180.10">
    <property type="match status" value="1"/>
</dbReference>
<name>A0A7W8FT33_9BACL</name>
<proteinExistence type="predicted"/>
<organism evidence="3 4">
    <name type="scientific">Planococcus koreensis</name>
    <dbReference type="NCBI Taxonomy" id="112331"/>
    <lineage>
        <taxon>Bacteria</taxon>
        <taxon>Bacillati</taxon>
        <taxon>Bacillota</taxon>
        <taxon>Bacilli</taxon>
        <taxon>Bacillales</taxon>
        <taxon>Caryophanaceae</taxon>
        <taxon>Planococcus</taxon>
    </lineage>
</organism>
<dbReference type="AlphaFoldDB" id="A0A7W8FT33"/>
<dbReference type="Pfam" id="PF02645">
    <property type="entry name" value="DegV"/>
    <property type="match status" value="1"/>
</dbReference>
<dbReference type="PANTHER" id="PTHR33434">
    <property type="entry name" value="DEGV DOMAIN-CONTAINING PROTEIN DR_1986-RELATED"/>
    <property type="match status" value="1"/>
</dbReference>
<protein>
    <submittedName>
        <fullName evidence="3">DegV family protein with EDD domain</fullName>
    </submittedName>
</protein>
<evidence type="ECO:0000256" key="2">
    <source>
        <dbReference type="ARBA" id="ARBA00023121"/>
    </source>
</evidence>
<gene>
    <name evidence="3" type="ORF">HNQ44_000547</name>
</gene>
<dbReference type="Gene3D" id="2.20.28.50">
    <property type="entry name" value="degv family protein"/>
    <property type="match status" value="1"/>
</dbReference>
<dbReference type="EMBL" id="JACHHE010000001">
    <property type="protein sequence ID" value="MBB5179125.1"/>
    <property type="molecule type" value="Genomic_DNA"/>
</dbReference>
<dbReference type="NCBIfam" id="TIGR00762">
    <property type="entry name" value="DegV"/>
    <property type="match status" value="1"/>
</dbReference>
<comment type="function">
    <text evidence="1">May bind long-chain fatty acids, such as palmitate, and may play a role in lipid transport or fatty acid metabolism.</text>
</comment>
<dbReference type="OrthoDB" id="9780660at2"/>
<dbReference type="InterPro" id="IPR050270">
    <property type="entry name" value="DegV_domain_contain"/>
</dbReference>
<accession>A0A7W8FT33</accession>
<evidence type="ECO:0000256" key="1">
    <source>
        <dbReference type="ARBA" id="ARBA00003238"/>
    </source>
</evidence>
<reference evidence="3 4" key="1">
    <citation type="submission" date="2020-08" db="EMBL/GenBank/DDBJ databases">
        <title>Genomic Encyclopedia of Type Strains, Phase IV (KMG-IV): sequencing the most valuable type-strain genomes for metagenomic binning, comparative biology and taxonomic classification.</title>
        <authorList>
            <person name="Goeker M."/>
        </authorList>
    </citation>
    <scope>NUCLEOTIDE SEQUENCE [LARGE SCALE GENOMIC DNA]</scope>
    <source>
        <strain evidence="3 4">DSM 15895</strain>
    </source>
</reference>
<dbReference type="SUPFAM" id="SSF82549">
    <property type="entry name" value="DAK1/DegV-like"/>
    <property type="match status" value="1"/>
</dbReference>
<keyword evidence="4" id="KW-1185">Reference proteome</keyword>
<dbReference type="GO" id="GO:0008289">
    <property type="term" value="F:lipid binding"/>
    <property type="evidence" value="ECO:0007669"/>
    <property type="project" value="UniProtKB-KW"/>
</dbReference>
<dbReference type="RefSeq" id="WP_135502338.1">
    <property type="nucleotide sequence ID" value="NZ_JACHHE010000001.1"/>
</dbReference>
<dbReference type="Proteomes" id="UP000525923">
    <property type="component" value="Unassembled WGS sequence"/>
</dbReference>
<keyword evidence="2" id="KW-0446">Lipid-binding</keyword>
<evidence type="ECO:0000313" key="4">
    <source>
        <dbReference type="Proteomes" id="UP000525923"/>
    </source>
</evidence>
<dbReference type="Gene3D" id="3.40.50.10440">
    <property type="entry name" value="Dihydroxyacetone kinase, domain 1"/>
    <property type="match status" value="1"/>
</dbReference>
<dbReference type="PROSITE" id="PS51482">
    <property type="entry name" value="DEGV"/>
    <property type="match status" value="1"/>
</dbReference>
<evidence type="ECO:0000313" key="3">
    <source>
        <dbReference type="EMBL" id="MBB5179125.1"/>
    </source>
</evidence>